<name>A0A9X1VXP1_9BURK</name>
<proteinExistence type="predicted"/>
<feature type="compositionally biased region" description="Polar residues" evidence="1">
    <location>
        <begin position="25"/>
        <end position="38"/>
    </location>
</feature>
<evidence type="ECO:0000313" key="4">
    <source>
        <dbReference type="Proteomes" id="UP001139447"/>
    </source>
</evidence>
<dbReference type="RefSeq" id="WP_243306483.1">
    <property type="nucleotide sequence ID" value="NZ_JALGBI010000001.1"/>
</dbReference>
<evidence type="ECO:0000256" key="2">
    <source>
        <dbReference type="SAM" id="SignalP"/>
    </source>
</evidence>
<keyword evidence="4" id="KW-1185">Reference proteome</keyword>
<gene>
    <name evidence="3" type="ORF">MMF98_11890</name>
</gene>
<feature type="compositionally biased region" description="Low complexity" evidence="1">
    <location>
        <begin position="39"/>
        <end position="52"/>
    </location>
</feature>
<dbReference type="Pfam" id="PF12266">
    <property type="entry name" value="DUF3613"/>
    <property type="match status" value="1"/>
</dbReference>
<dbReference type="Proteomes" id="UP001139447">
    <property type="component" value="Unassembled WGS sequence"/>
</dbReference>
<dbReference type="InterPro" id="IPR022053">
    <property type="entry name" value="DUF3613"/>
</dbReference>
<dbReference type="AlphaFoldDB" id="A0A9X1VXP1"/>
<sequence length="113" mass="11657">MLTRENFRAGFALLSAMGLLAGSVHAQSTGSSADSPNTPAAVAAGPGADGPARGLRVGDATRQLLELQRNSTSPARPIPGEQAGLSYQRYLNSFNHAIPEFMSSTVGKTNSGK</sequence>
<feature type="region of interest" description="Disordered" evidence="1">
    <location>
        <begin position="25"/>
        <end position="55"/>
    </location>
</feature>
<reference evidence="3" key="1">
    <citation type="submission" date="2022-03" db="EMBL/GenBank/DDBJ databases">
        <authorList>
            <person name="Woo C.Y."/>
        </authorList>
    </citation>
    <scope>NUCLEOTIDE SEQUENCE</scope>
    <source>
        <strain evidence="3">CYS-02</strain>
    </source>
</reference>
<feature type="signal peptide" evidence="2">
    <location>
        <begin position="1"/>
        <end position="26"/>
    </location>
</feature>
<organism evidence="3 4">
    <name type="scientific">Variovorax terrae</name>
    <dbReference type="NCBI Taxonomy" id="2923278"/>
    <lineage>
        <taxon>Bacteria</taxon>
        <taxon>Pseudomonadati</taxon>
        <taxon>Pseudomonadota</taxon>
        <taxon>Betaproteobacteria</taxon>
        <taxon>Burkholderiales</taxon>
        <taxon>Comamonadaceae</taxon>
        <taxon>Variovorax</taxon>
    </lineage>
</organism>
<evidence type="ECO:0000313" key="3">
    <source>
        <dbReference type="EMBL" id="MCJ0763907.1"/>
    </source>
</evidence>
<evidence type="ECO:0000256" key="1">
    <source>
        <dbReference type="SAM" id="MobiDB-lite"/>
    </source>
</evidence>
<feature type="chain" id="PRO_5040845061" evidence="2">
    <location>
        <begin position="27"/>
        <end position="113"/>
    </location>
</feature>
<protein>
    <submittedName>
        <fullName evidence="3">DUF3613 domain-containing protein</fullName>
    </submittedName>
</protein>
<comment type="caution">
    <text evidence="3">The sequence shown here is derived from an EMBL/GenBank/DDBJ whole genome shotgun (WGS) entry which is preliminary data.</text>
</comment>
<accession>A0A9X1VXP1</accession>
<dbReference type="EMBL" id="JALGBI010000001">
    <property type="protein sequence ID" value="MCJ0763907.1"/>
    <property type="molecule type" value="Genomic_DNA"/>
</dbReference>
<keyword evidence="2" id="KW-0732">Signal</keyword>